<sequence>MMQQKHRLCDPTSSLGASSDISFRTGIGAKPELVVQAVLIALKQSDMSSEVRFLQLLCQPRPIGLWNNSNAKFPVFQQSSHGLCQINLKKFLCDYKGHGKVDLFKPVNVEGVEEGDATLKSMLDDGHPKPRLSLVHCGSQKHLPLDYQRNKRQARSDL</sequence>
<reference evidence="1 2" key="1">
    <citation type="submission" date="2022-12" db="EMBL/GenBank/DDBJ databases">
        <title>Chromosome-scale assembly of the Ensete ventricosum genome.</title>
        <authorList>
            <person name="Dussert Y."/>
            <person name="Stocks J."/>
            <person name="Wendawek A."/>
            <person name="Woldeyes F."/>
            <person name="Nichols R.A."/>
            <person name="Borrell J.S."/>
        </authorList>
    </citation>
    <scope>NUCLEOTIDE SEQUENCE [LARGE SCALE GENOMIC DNA]</scope>
    <source>
        <strain evidence="2">cv. Maze</strain>
        <tissue evidence="1">Seeds</tissue>
    </source>
</reference>
<name>A0AAV8RU80_ENSVE</name>
<evidence type="ECO:0000313" key="2">
    <source>
        <dbReference type="Proteomes" id="UP001222027"/>
    </source>
</evidence>
<organism evidence="1 2">
    <name type="scientific">Ensete ventricosum</name>
    <name type="common">Abyssinian banana</name>
    <name type="synonym">Musa ensete</name>
    <dbReference type="NCBI Taxonomy" id="4639"/>
    <lineage>
        <taxon>Eukaryota</taxon>
        <taxon>Viridiplantae</taxon>
        <taxon>Streptophyta</taxon>
        <taxon>Embryophyta</taxon>
        <taxon>Tracheophyta</taxon>
        <taxon>Spermatophyta</taxon>
        <taxon>Magnoliopsida</taxon>
        <taxon>Liliopsida</taxon>
        <taxon>Zingiberales</taxon>
        <taxon>Musaceae</taxon>
        <taxon>Ensete</taxon>
    </lineage>
</organism>
<dbReference type="EMBL" id="JAQQAF010000002">
    <property type="protein sequence ID" value="KAJ8506599.1"/>
    <property type="molecule type" value="Genomic_DNA"/>
</dbReference>
<protein>
    <submittedName>
        <fullName evidence="1">Uncharacterized protein</fullName>
    </submittedName>
</protein>
<accession>A0AAV8RU80</accession>
<dbReference type="Proteomes" id="UP001222027">
    <property type="component" value="Unassembled WGS sequence"/>
</dbReference>
<comment type="caution">
    <text evidence="1">The sequence shown here is derived from an EMBL/GenBank/DDBJ whole genome shotgun (WGS) entry which is preliminary data.</text>
</comment>
<keyword evidence="2" id="KW-1185">Reference proteome</keyword>
<proteinExistence type="predicted"/>
<dbReference type="AlphaFoldDB" id="A0AAV8RU80"/>
<evidence type="ECO:0000313" key="1">
    <source>
        <dbReference type="EMBL" id="KAJ8506599.1"/>
    </source>
</evidence>
<gene>
    <name evidence="1" type="ORF">OPV22_007485</name>
</gene>